<evidence type="ECO:0000313" key="6">
    <source>
        <dbReference type="Proteomes" id="UP000243127"/>
    </source>
</evidence>
<geneLocation type="nucleomorph" evidence="5"/>
<reference evidence="5 6" key="1">
    <citation type="journal article" date="2007" name="Proc. Natl. Acad. Sci. U.S.A.">
        <title>Nucleomorph genome of Hemiselmis andersenii reveals complete intron loss and compaction as a driver of protein structure and function.</title>
        <authorList>
            <person name="Lane C.E."/>
            <person name="van den Heuvel K."/>
            <person name="Kozera C."/>
            <person name="Curtis B.A."/>
            <person name="Parsons B.J."/>
            <person name="Bowman S."/>
            <person name="Archibald J.M."/>
        </authorList>
    </citation>
    <scope>NUCLEOTIDE SEQUENCE [LARGE SCALE GENOMIC DNA]</scope>
    <source>
        <strain evidence="5 6">CCMP644</strain>
    </source>
</reference>
<evidence type="ECO:0000259" key="4">
    <source>
        <dbReference type="Pfam" id="PF01248"/>
    </source>
</evidence>
<comment type="similarity">
    <text evidence="1">Belongs to the eukaryotic ribosomal protein eL30 family.</text>
</comment>
<accession>A9BK38</accession>
<gene>
    <name evidence="5" type="ORF">HAN_1g23</name>
</gene>
<dbReference type="GO" id="GO:1990904">
    <property type="term" value="C:ribonucleoprotein complex"/>
    <property type="evidence" value="ECO:0007669"/>
    <property type="project" value="UniProtKB-KW"/>
</dbReference>
<evidence type="ECO:0000256" key="1">
    <source>
        <dbReference type="ARBA" id="ARBA00007326"/>
    </source>
</evidence>
<sequence>MTEKKNQKTTENLGNKLRLVVKSGKFTIGYNTTNKSLKEGECKIIIVANNCPSTRRLELEYLAMLNKSSIHHFYGNNSELGLACGKNFRCCCIGIIDPGDSDILNFLKK</sequence>
<evidence type="ECO:0000313" key="5">
    <source>
        <dbReference type="EMBL" id="ABW97871.1"/>
    </source>
</evidence>
<keyword evidence="5" id="KW-0542">Nucleomorph</keyword>
<dbReference type="InterPro" id="IPR004038">
    <property type="entry name" value="Ribosomal_eL8/eL30/eS12/Gad45"/>
</dbReference>
<dbReference type="Proteomes" id="UP000243127">
    <property type="component" value="Nucleomorph 1"/>
</dbReference>
<dbReference type="PROSITE" id="PS00993">
    <property type="entry name" value="RIBOSOMAL_L30E_2"/>
    <property type="match status" value="1"/>
</dbReference>
<dbReference type="PANTHER" id="PTHR11449">
    <property type="entry name" value="RIBOSOMAL PROTEIN L30"/>
    <property type="match status" value="1"/>
</dbReference>
<dbReference type="InterPro" id="IPR022991">
    <property type="entry name" value="Ribosomal_eL30_CS"/>
</dbReference>
<dbReference type="NCBIfam" id="NF002172">
    <property type="entry name" value="PRK01018.1"/>
    <property type="match status" value="1"/>
</dbReference>
<dbReference type="InterPro" id="IPR029064">
    <property type="entry name" value="Ribosomal_eL30-like_sf"/>
</dbReference>
<dbReference type="AlphaFoldDB" id="A9BK38"/>
<dbReference type="Gene3D" id="3.30.1330.30">
    <property type="match status" value="1"/>
</dbReference>
<dbReference type="SUPFAM" id="SSF55315">
    <property type="entry name" value="L30e-like"/>
    <property type="match status" value="1"/>
</dbReference>
<dbReference type="InterPro" id="IPR039109">
    <property type="entry name" value="Ribosomal_eL30-like"/>
</dbReference>
<dbReference type="GO" id="GO:0005840">
    <property type="term" value="C:ribosome"/>
    <property type="evidence" value="ECO:0007669"/>
    <property type="project" value="UniProtKB-KW"/>
</dbReference>
<dbReference type="FunFam" id="3.30.1330.30:FF:000001">
    <property type="entry name" value="60S ribosomal protein L30"/>
    <property type="match status" value="1"/>
</dbReference>
<dbReference type="GO" id="GO:0003723">
    <property type="term" value="F:RNA binding"/>
    <property type="evidence" value="ECO:0007669"/>
    <property type="project" value="InterPro"/>
</dbReference>
<dbReference type="EMBL" id="CP000881">
    <property type="protein sequence ID" value="ABW97871.1"/>
    <property type="molecule type" value="Genomic_DNA"/>
</dbReference>
<dbReference type="Pfam" id="PF01248">
    <property type="entry name" value="Ribosomal_L7Ae"/>
    <property type="match status" value="1"/>
</dbReference>
<dbReference type="RefSeq" id="XP_001712196.1">
    <property type="nucleotide sequence ID" value="XM_001712144.1"/>
</dbReference>
<organism evidence="5 6">
    <name type="scientific">Hemiselmis andersenii</name>
    <name type="common">Cryptophyte alga</name>
    <dbReference type="NCBI Taxonomy" id="464988"/>
    <lineage>
        <taxon>Eukaryota</taxon>
        <taxon>Cryptophyceae</taxon>
        <taxon>Cryptomonadales</taxon>
        <taxon>Hemiselmidaceae</taxon>
        <taxon>Hemiselmis</taxon>
    </lineage>
</organism>
<evidence type="ECO:0000256" key="3">
    <source>
        <dbReference type="ARBA" id="ARBA00023274"/>
    </source>
</evidence>
<dbReference type="GeneID" id="5739798"/>
<proteinExistence type="inferred from homology"/>
<protein>
    <submittedName>
        <fullName evidence="5">Rpl30</fullName>
    </submittedName>
</protein>
<evidence type="ECO:0000256" key="2">
    <source>
        <dbReference type="ARBA" id="ARBA00022980"/>
    </source>
</evidence>
<feature type="domain" description="Ribosomal protein eL8/eL30/eS12/Gadd45" evidence="4">
    <location>
        <begin position="13"/>
        <end position="104"/>
    </location>
</feature>
<keyword evidence="3" id="KW-0687">Ribonucleoprotein</keyword>
<keyword evidence="2" id="KW-0689">Ribosomal protein</keyword>
<name>A9BK38_HEMAN</name>